<protein>
    <submittedName>
        <fullName evidence="1">Uncharacterized protein</fullName>
    </submittedName>
</protein>
<dbReference type="EMBL" id="CP148074">
    <property type="protein sequence ID" value="WXL26855.1"/>
    <property type="molecule type" value="Genomic_DNA"/>
</dbReference>
<gene>
    <name evidence="1" type="ORF">WG219_05095</name>
</gene>
<evidence type="ECO:0000313" key="1">
    <source>
        <dbReference type="EMBL" id="WXL26855.1"/>
    </source>
</evidence>
<evidence type="ECO:0000313" key="2">
    <source>
        <dbReference type="Proteomes" id="UP001476583"/>
    </source>
</evidence>
<keyword evidence="2" id="KW-1185">Reference proteome</keyword>
<accession>A0ABZ2RMM9</accession>
<proteinExistence type="predicted"/>
<organism evidence="1 2">
    <name type="scientific">Ectopseudomonas mendocina</name>
    <name type="common">Pseudomonas mendocina</name>
    <dbReference type="NCBI Taxonomy" id="300"/>
    <lineage>
        <taxon>Bacteria</taxon>
        <taxon>Pseudomonadati</taxon>
        <taxon>Pseudomonadota</taxon>
        <taxon>Gammaproteobacteria</taxon>
        <taxon>Pseudomonadales</taxon>
        <taxon>Pseudomonadaceae</taxon>
        <taxon>Ectopseudomonas</taxon>
    </lineage>
</organism>
<name>A0ABZ2RMM9_ECTME</name>
<dbReference type="Proteomes" id="UP001476583">
    <property type="component" value="Chromosome"/>
</dbReference>
<reference evidence="1 2" key="1">
    <citation type="submission" date="2024-03" db="EMBL/GenBank/DDBJ databases">
        <title>Complete genome of BD2.</title>
        <authorList>
            <person name="Cao G."/>
        </authorList>
    </citation>
    <scope>NUCLEOTIDE SEQUENCE [LARGE SCALE GENOMIC DNA]</scope>
    <source>
        <strain evidence="1 2">BD2</strain>
    </source>
</reference>
<sequence>MLIVDRVFCDSCMCLMGQLHNFSQEEQERISDFRMAPDFCLCPDCAPIRVEADKQQGSSTEG</sequence>